<dbReference type="Pfam" id="PF03551">
    <property type="entry name" value="PadR"/>
    <property type="match status" value="1"/>
</dbReference>
<dbReference type="SUPFAM" id="SSF46785">
    <property type="entry name" value="Winged helix' DNA-binding domain"/>
    <property type="match status" value="1"/>
</dbReference>
<dbReference type="Gene3D" id="1.10.10.10">
    <property type="entry name" value="Winged helix-like DNA-binding domain superfamily/Winged helix DNA-binding domain"/>
    <property type="match status" value="1"/>
</dbReference>
<dbReference type="Proteomes" id="UP000244248">
    <property type="component" value="Unassembled WGS sequence"/>
</dbReference>
<dbReference type="RefSeq" id="WP_107941832.1">
    <property type="nucleotide sequence ID" value="NZ_QANS01000010.1"/>
</dbReference>
<evidence type="ECO:0000313" key="4">
    <source>
        <dbReference type="Proteomes" id="UP000244248"/>
    </source>
</evidence>
<reference evidence="3 4" key="1">
    <citation type="submission" date="2018-04" db="EMBL/GenBank/DDBJ databases">
        <title>Novel species isolated from glacier.</title>
        <authorList>
            <person name="Liu Q."/>
            <person name="Xin Y.-H."/>
        </authorList>
    </citation>
    <scope>NUCLEOTIDE SEQUENCE [LARGE SCALE GENOMIC DNA]</scope>
    <source>
        <strain evidence="3 4">GT1R17</strain>
    </source>
</reference>
<organism evidence="3 4">
    <name type="scientific">Stenotrophobium rhamnosiphilum</name>
    <dbReference type="NCBI Taxonomy" id="2029166"/>
    <lineage>
        <taxon>Bacteria</taxon>
        <taxon>Pseudomonadati</taxon>
        <taxon>Pseudomonadota</taxon>
        <taxon>Gammaproteobacteria</taxon>
        <taxon>Nevskiales</taxon>
        <taxon>Nevskiaceae</taxon>
        <taxon>Stenotrophobium</taxon>
    </lineage>
</organism>
<dbReference type="AlphaFoldDB" id="A0A2T5MB77"/>
<evidence type="ECO:0000313" key="3">
    <source>
        <dbReference type="EMBL" id="PTU28237.1"/>
    </source>
</evidence>
<gene>
    <name evidence="3" type="ORF">CJD38_17975</name>
</gene>
<feature type="domain" description="Transcription regulator PadR C-terminal" evidence="2">
    <location>
        <begin position="92"/>
        <end position="175"/>
    </location>
</feature>
<dbReference type="InterPro" id="IPR005149">
    <property type="entry name" value="Tscrpt_reg_PadR_N"/>
</dbReference>
<dbReference type="InterPro" id="IPR036388">
    <property type="entry name" value="WH-like_DNA-bd_sf"/>
</dbReference>
<comment type="caution">
    <text evidence="3">The sequence shown here is derived from an EMBL/GenBank/DDBJ whole genome shotgun (WGS) entry which is preliminary data.</text>
</comment>
<dbReference type="PANTHER" id="PTHR43252:SF4">
    <property type="entry name" value="TRANSCRIPTIONAL REGULATORY PROTEIN"/>
    <property type="match status" value="1"/>
</dbReference>
<dbReference type="InterPro" id="IPR036390">
    <property type="entry name" value="WH_DNA-bd_sf"/>
</dbReference>
<sequence length="178" mass="20357">MALSHAILVSLLDGPQSGYDLGKRFDKTVGYFWKASSQQIYLELHKLAAADAVRAETVAQSERPNRIVYQITDHGRAMLATWVDKPTEPPSVKEELLVKLFALGDVDTNALLRELDRRRAYHIERLSDYEAVMHKYYPKPHSLSPRKLGRYLGLKMGIQSERNMVDWCDEALTLIQKT</sequence>
<feature type="domain" description="Transcription regulator PadR N-terminal" evidence="1">
    <location>
        <begin position="7"/>
        <end position="80"/>
    </location>
</feature>
<name>A0A2T5MB77_9GAMM</name>
<dbReference type="Gene3D" id="6.10.140.190">
    <property type="match status" value="1"/>
</dbReference>
<dbReference type="InterPro" id="IPR018309">
    <property type="entry name" value="Tscrpt_reg_PadR_C"/>
</dbReference>
<dbReference type="Pfam" id="PF10400">
    <property type="entry name" value="Vir_act_alpha_C"/>
    <property type="match status" value="1"/>
</dbReference>
<dbReference type="OrthoDB" id="3186544at2"/>
<keyword evidence="4" id="KW-1185">Reference proteome</keyword>
<accession>A0A2T5MB77</accession>
<dbReference type="PANTHER" id="PTHR43252">
    <property type="entry name" value="TRANSCRIPTIONAL REGULATOR YQJI"/>
    <property type="match status" value="1"/>
</dbReference>
<evidence type="ECO:0000259" key="2">
    <source>
        <dbReference type="Pfam" id="PF10400"/>
    </source>
</evidence>
<evidence type="ECO:0000259" key="1">
    <source>
        <dbReference type="Pfam" id="PF03551"/>
    </source>
</evidence>
<protein>
    <submittedName>
        <fullName evidence="3">PadR family transcriptional regulator</fullName>
    </submittedName>
</protein>
<dbReference type="EMBL" id="QANS01000010">
    <property type="protein sequence ID" value="PTU28237.1"/>
    <property type="molecule type" value="Genomic_DNA"/>
</dbReference>
<proteinExistence type="predicted"/>